<keyword evidence="5" id="KW-0676">Redox-active center</keyword>
<gene>
    <name evidence="7" type="ORF">TrST_g348</name>
</gene>
<keyword evidence="8" id="KW-1185">Reference proteome</keyword>
<dbReference type="CDD" id="cd03028">
    <property type="entry name" value="GRX_PICOT_like"/>
    <property type="match status" value="1"/>
</dbReference>
<dbReference type="GO" id="GO:0046872">
    <property type="term" value="F:metal ion binding"/>
    <property type="evidence" value="ECO:0007669"/>
    <property type="project" value="UniProtKB-KW"/>
</dbReference>
<evidence type="ECO:0000256" key="3">
    <source>
        <dbReference type="ARBA" id="ARBA00023004"/>
    </source>
</evidence>
<dbReference type="PANTHER" id="PTHR10293">
    <property type="entry name" value="GLUTAREDOXIN FAMILY MEMBER"/>
    <property type="match status" value="1"/>
</dbReference>
<dbReference type="InterPro" id="IPR002109">
    <property type="entry name" value="Glutaredoxin"/>
</dbReference>
<dbReference type="AlphaFoldDB" id="A0A9W7AWA7"/>
<dbReference type="GO" id="GO:0051537">
    <property type="term" value="F:2 iron, 2 sulfur cluster binding"/>
    <property type="evidence" value="ECO:0007669"/>
    <property type="project" value="UniProtKB-KW"/>
</dbReference>
<dbReference type="NCBIfam" id="TIGR00365">
    <property type="entry name" value="Grx4 family monothiol glutaredoxin"/>
    <property type="match status" value="1"/>
</dbReference>
<reference evidence="8" key="1">
    <citation type="journal article" date="2023" name="Commun. Biol.">
        <title>Genome analysis of Parmales, the sister group of diatoms, reveals the evolutionary specialization of diatoms from phago-mixotrophs to photoautotrophs.</title>
        <authorList>
            <person name="Ban H."/>
            <person name="Sato S."/>
            <person name="Yoshikawa S."/>
            <person name="Yamada K."/>
            <person name="Nakamura Y."/>
            <person name="Ichinomiya M."/>
            <person name="Sato N."/>
            <person name="Blanc-Mathieu R."/>
            <person name="Endo H."/>
            <person name="Kuwata A."/>
            <person name="Ogata H."/>
        </authorList>
    </citation>
    <scope>NUCLEOTIDE SEQUENCE [LARGE SCALE GENOMIC DNA]</scope>
    <source>
        <strain evidence="8">NIES 3701</strain>
    </source>
</reference>
<keyword evidence="1" id="KW-0001">2Fe-2S</keyword>
<proteinExistence type="predicted"/>
<evidence type="ECO:0000256" key="1">
    <source>
        <dbReference type="ARBA" id="ARBA00022714"/>
    </source>
</evidence>
<keyword evidence="2" id="KW-0479">Metal-binding</keyword>
<protein>
    <recommendedName>
        <fullName evidence="6">Glutaredoxin domain-containing protein</fullName>
    </recommendedName>
</protein>
<dbReference type="SUPFAM" id="SSF52833">
    <property type="entry name" value="Thioredoxin-like"/>
    <property type="match status" value="1"/>
</dbReference>
<dbReference type="Pfam" id="PF00462">
    <property type="entry name" value="Glutaredoxin"/>
    <property type="match status" value="1"/>
</dbReference>
<comment type="caution">
    <text evidence="7">The sequence shown here is derived from an EMBL/GenBank/DDBJ whole genome shotgun (WGS) entry which is preliminary data.</text>
</comment>
<evidence type="ECO:0000313" key="8">
    <source>
        <dbReference type="Proteomes" id="UP001165085"/>
    </source>
</evidence>
<dbReference type="InterPro" id="IPR033658">
    <property type="entry name" value="GRX_PICOT-like"/>
</dbReference>
<keyword evidence="4" id="KW-0411">Iron-sulfur</keyword>
<organism evidence="7 8">
    <name type="scientific">Triparma strigata</name>
    <dbReference type="NCBI Taxonomy" id="1606541"/>
    <lineage>
        <taxon>Eukaryota</taxon>
        <taxon>Sar</taxon>
        <taxon>Stramenopiles</taxon>
        <taxon>Ochrophyta</taxon>
        <taxon>Bolidophyceae</taxon>
        <taxon>Parmales</taxon>
        <taxon>Triparmaceae</taxon>
        <taxon>Triparma</taxon>
    </lineage>
</organism>
<dbReference type="FunFam" id="3.40.30.10:FF:000005">
    <property type="entry name" value="Glutaredoxin 5"/>
    <property type="match status" value="1"/>
</dbReference>
<evidence type="ECO:0000259" key="6">
    <source>
        <dbReference type="Pfam" id="PF00462"/>
    </source>
</evidence>
<dbReference type="GO" id="GO:0005759">
    <property type="term" value="C:mitochondrial matrix"/>
    <property type="evidence" value="ECO:0007669"/>
    <property type="project" value="TreeGrafter"/>
</dbReference>
<sequence length="147" mass="16110">MLSSVRAASSLLVRRSGVMRPSLIRPFSGDSHDDFGAVKKEAPEGKDAVHAMIQQHVTENRIMLYMKGSPSAPQCGFSAKVIGILKGHDIPFSSVNVLEYAEIREGIKTFSDWPTIPQLYVDGEFVGGCDIVTQMEEEGELGELLKE</sequence>
<keyword evidence="3" id="KW-0408">Iron</keyword>
<dbReference type="Proteomes" id="UP001165085">
    <property type="component" value="Unassembled WGS sequence"/>
</dbReference>
<feature type="domain" description="Glutaredoxin" evidence="6">
    <location>
        <begin position="62"/>
        <end position="126"/>
    </location>
</feature>
<dbReference type="OrthoDB" id="415696at2759"/>
<evidence type="ECO:0000256" key="2">
    <source>
        <dbReference type="ARBA" id="ARBA00022723"/>
    </source>
</evidence>
<evidence type="ECO:0000256" key="4">
    <source>
        <dbReference type="ARBA" id="ARBA00023014"/>
    </source>
</evidence>
<dbReference type="Gene3D" id="3.40.30.10">
    <property type="entry name" value="Glutaredoxin"/>
    <property type="match status" value="1"/>
</dbReference>
<dbReference type="PANTHER" id="PTHR10293:SF16">
    <property type="entry name" value="GLUTAREDOXIN-RELATED PROTEIN 5, MITOCHONDRIAL"/>
    <property type="match status" value="1"/>
</dbReference>
<dbReference type="EMBL" id="BRXY01000199">
    <property type="protein sequence ID" value="GMH76657.1"/>
    <property type="molecule type" value="Genomic_DNA"/>
</dbReference>
<dbReference type="InterPro" id="IPR036249">
    <property type="entry name" value="Thioredoxin-like_sf"/>
</dbReference>
<dbReference type="InterPro" id="IPR004480">
    <property type="entry name" value="Monothiol_GRX-rel"/>
</dbReference>
<accession>A0A9W7AWA7</accession>
<dbReference type="PROSITE" id="PS51354">
    <property type="entry name" value="GLUTAREDOXIN_2"/>
    <property type="match status" value="1"/>
</dbReference>
<evidence type="ECO:0000256" key="5">
    <source>
        <dbReference type="ARBA" id="ARBA00023284"/>
    </source>
</evidence>
<evidence type="ECO:0000313" key="7">
    <source>
        <dbReference type="EMBL" id="GMH76657.1"/>
    </source>
</evidence>
<name>A0A9W7AWA7_9STRA</name>